<sequence>MINRNIKCVLALLLLILGGSALARAENAHGISRPNFLWLVSEDNAKHFLQLYNDAGAPMPNIEKLAAQGLVFDNAYSNSAVCSVARSTLATGVYAPKIGTQFHRAAQKVGLKKGIQTISEMLKQAGYYTSNNAKKDYNFSEPQGHWDDSSLSATWKNRDPDQPFFHMQTWQDTHEHVLHFAADEIPSAASTATPTLGQPATLFPVYPDIPAFQYTHAYYLQQHQILDNKIGQTLDALRADGLLEDTFIFYFGDHGGALPASKGTIYDRGLNIPLVVRIPKNYQHLLHSDFSAPNNVRVKGVVSFIDFAPTLLELAGLEKPPQQDGESFLSNTMSLAELNSRDTTFSYADRFDEKMDFNRAIRVGRYKYIRSYFPYYPDALFNEYREQQVAAKQWKALYRAGRTNEIQSAFFRPRAPERLYDIAADPHETINLASKAQYQNLLTSLRDQLNDTLKGMPDLSFIPESVLVNNKVTTTQEAEQARKKHIAKLLDIANLQYQNYSDSKTYLTQYINSQDALSRYWALIVLSSFAEKAAAFLPLVKQIAAQDPNNLVRARAIEFLAILGEQNTASQLIALLQKATSDLEKLEILNIATYLHDVHGLLFDIQDSELTTAGQIDKNLVDYWFSSRQAHLSSQNTLIQHQ</sequence>
<dbReference type="RefSeq" id="WP_191866813.1">
    <property type="nucleotide sequence ID" value="NZ_BMZC01000011.1"/>
</dbReference>
<protein>
    <submittedName>
        <fullName evidence="5">Sulfatase</fullName>
    </submittedName>
</protein>
<dbReference type="GO" id="GO:0004065">
    <property type="term" value="F:arylsulfatase activity"/>
    <property type="evidence" value="ECO:0007669"/>
    <property type="project" value="TreeGrafter"/>
</dbReference>
<keyword evidence="3" id="KW-0732">Signal</keyword>
<evidence type="ECO:0000313" key="5">
    <source>
        <dbReference type="EMBL" id="GGZ74376.1"/>
    </source>
</evidence>
<dbReference type="CDD" id="cd16027">
    <property type="entry name" value="SGSH"/>
    <property type="match status" value="1"/>
</dbReference>
<dbReference type="Pfam" id="PF00884">
    <property type="entry name" value="Sulfatase"/>
    <property type="match status" value="1"/>
</dbReference>
<feature type="chain" id="PRO_5034287317" evidence="3">
    <location>
        <begin position="24"/>
        <end position="642"/>
    </location>
</feature>
<dbReference type="Gene3D" id="1.25.10.10">
    <property type="entry name" value="Leucine-rich Repeat Variant"/>
    <property type="match status" value="1"/>
</dbReference>
<dbReference type="SUPFAM" id="SSF48371">
    <property type="entry name" value="ARM repeat"/>
    <property type="match status" value="1"/>
</dbReference>
<dbReference type="InterPro" id="IPR000917">
    <property type="entry name" value="Sulfatase_N"/>
</dbReference>
<dbReference type="InterPro" id="IPR011989">
    <property type="entry name" value="ARM-like"/>
</dbReference>
<organism evidence="5 6">
    <name type="scientific">Paraglaciecola chathamensis</name>
    <dbReference type="NCBI Taxonomy" id="368405"/>
    <lineage>
        <taxon>Bacteria</taxon>
        <taxon>Pseudomonadati</taxon>
        <taxon>Pseudomonadota</taxon>
        <taxon>Gammaproteobacteria</taxon>
        <taxon>Alteromonadales</taxon>
        <taxon>Alteromonadaceae</taxon>
        <taxon>Paraglaciecola</taxon>
    </lineage>
</organism>
<evidence type="ECO:0000259" key="4">
    <source>
        <dbReference type="Pfam" id="PF00884"/>
    </source>
</evidence>
<evidence type="ECO:0000256" key="1">
    <source>
        <dbReference type="ARBA" id="ARBA00008779"/>
    </source>
</evidence>
<dbReference type="PANTHER" id="PTHR42693:SF53">
    <property type="entry name" value="ENDO-4-O-SULFATASE"/>
    <property type="match status" value="1"/>
</dbReference>
<keyword evidence="2" id="KW-0378">Hydrolase</keyword>
<dbReference type="AlphaFoldDB" id="A0A8H9ICC4"/>
<comment type="caution">
    <text evidence="5">The sequence shown here is derived from an EMBL/GenBank/DDBJ whole genome shotgun (WGS) entry which is preliminary data.</text>
</comment>
<accession>A0A8H9ICC4</accession>
<gene>
    <name evidence="5" type="ORF">GCM10011274_35930</name>
</gene>
<comment type="similarity">
    <text evidence="1">Belongs to the sulfatase family.</text>
</comment>
<dbReference type="InterPro" id="IPR016024">
    <property type="entry name" value="ARM-type_fold"/>
</dbReference>
<dbReference type="Gene3D" id="3.40.720.10">
    <property type="entry name" value="Alkaline Phosphatase, subunit A"/>
    <property type="match status" value="1"/>
</dbReference>
<evidence type="ECO:0000256" key="3">
    <source>
        <dbReference type="SAM" id="SignalP"/>
    </source>
</evidence>
<dbReference type="PANTHER" id="PTHR42693">
    <property type="entry name" value="ARYLSULFATASE FAMILY MEMBER"/>
    <property type="match status" value="1"/>
</dbReference>
<proteinExistence type="inferred from homology"/>
<dbReference type="InterPro" id="IPR050738">
    <property type="entry name" value="Sulfatase"/>
</dbReference>
<feature type="signal peptide" evidence="3">
    <location>
        <begin position="1"/>
        <end position="23"/>
    </location>
</feature>
<dbReference type="EMBL" id="BMZC01000011">
    <property type="protein sequence ID" value="GGZ74376.1"/>
    <property type="molecule type" value="Genomic_DNA"/>
</dbReference>
<dbReference type="Proteomes" id="UP000622604">
    <property type="component" value="Unassembled WGS sequence"/>
</dbReference>
<dbReference type="InterPro" id="IPR017850">
    <property type="entry name" value="Alkaline_phosphatase_core_sf"/>
</dbReference>
<feature type="domain" description="Sulfatase N-terminal" evidence="4">
    <location>
        <begin position="34"/>
        <end position="316"/>
    </location>
</feature>
<evidence type="ECO:0000313" key="6">
    <source>
        <dbReference type="Proteomes" id="UP000622604"/>
    </source>
</evidence>
<evidence type="ECO:0000256" key="2">
    <source>
        <dbReference type="ARBA" id="ARBA00022801"/>
    </source>
</evidence>
<reference evidence="5" key="1">
    <citation type="journal article" date="2014" name="Int. J. Syst. Evol. Microbiol.">
        <title>Complete genome sequence of Corynebacterium casei LMG S-19264T (=DSM 44701T), isolated from a smear-ripened cheese.</title>
        <authorList>
            <consortium name="US DOE Joint Genome Institute (JGI-PGF)"/>
            <person name="Walter F."/>
            <person name="Albersmeier A."/>
            <person name="Kalinowski J."/>
            <person name="Ruckert C."/>
        </authorList>
    </citation>
    <scope>NUCLEOTIDE SEQUENCE</scope>
    <source>
        <strain evidence="5">KCTC 32337</strain>
    </source>
</reference>
<dbReference type="SUPFAM" id="SSF53649">
    <property type="entry name" value="Alkaline phosphatase-like"/>
    <property type="match status" value="1"/>
</dbReference>
<reference evidence="5" key="2">
    <citation type="submission" date="2020-09" db="EMBL/GenBank/DDBJ databases">
        <authorList>
            <person name="Sun Q."/>
            <person name="Kim S."/>
        </authorList>
    </citation>
    <scope>NUCLEOTIDE SEQUENCE</scope>
    <source>
        <strain evidence="5">KCTC 32337</strain>
    </source>
</reference>
<name>A0A8H9ICC4_9ALTE</name>
<dbReference type="Pfam" id="PF13646">
    <property type="entry name" value="HEAT_2"/>
    <property type="match status" value="1"/>
</dbReference>